<dbReference type="PATRIC" id="fig|1291052.5.peg.2227"/>
<dbReference type="Gene3D" id="1.10.150.470">
    <property type="match status" value="1"/>
</dbReference>
<reference evidence="3 4" key="1">
    <citation type="journal article" date="2015" name="Genome Announc.">
        <title>Expanding the biotechnology potential of lactobacilli through comparative genomics of 213 strains and associated genera.</title>
        <authorList>
            <person name="Sun Z."/>
            <person name="Harris H.M."/>
            <person name="McCann A."/>
            <person name="Guo C."/>
            <person name="Argimon S."/>
            <person name="Zhang W."/>
            <person name="Yang X."/>
            <person name="Jeffery I.B."/>
            <person name="Cooney J.C."/>
            <person name="Kagawa T.F."/>
            <person name="Liu W."/>
            <person name="Song Y."/>
            <person name="Salvetti E."/>
            <person name="Wrobel A."/>
            <person name="Rasinkangas P."/>
            <person name="Parkhill J."/>
            <person name="Rea M.C."/>
            <person name="O'Sullivan O."/>
            <person name="Ritari J."/>
            <person name="Douillard F.P."/>
            <person name="Paul Ross R."/>
            <person name="Yang R."/>
            <person name="Briner A.E."/>
            <person name="Felis G.E."/>
            <person name="de Vos W.M."/>
            <person name="Barrangou R."/>
            <person name="Klaenhammer T.R."/>
            <person name="Caufield P.W."/>
            <person name="Cui Y."/>
            <person name="Zhang H."/>
            <person name="O'Toole P.W."/>
        </authorList>
    </citation>
    <scope>NUCLEOTIDE SEQUENCE [LARGE SCALE GENOMIC DNA]</scope>
    <source>
        <strain evidence="3 4">DSM 20505</strain>
    </source>
</reference>
<evidence type="ECO:0000259" key="2">
    <source>
        <dbReference type="Pfam" id="PF21106"/>
    </source>
</evidence>
<dbReference type="PANTHER" id="PTHR41313:SF1">
    <property type="entry name" value="DNA METHYLASE ADENINE-SPECIFIC DOMAIN-CONTAINING PROTEIN"/>
    <property type="match status" value="1"/>
</dbReference>
<dbReference type="PANTHER" id="PTHR41313">
    <property type="entry name" value="ADENINE-SPECIFIC METHYLTRANSFERASE"/>
    <property type="match status" value="1"/>
</dbReference>
<evidence type="ECO:0000259" key="1">
    <source>
        <dbReference type="Pfam" id="PF02384"/>
    </source>
</evidence>
<dbReference type="Gene3D" id="3.40.50.150">
    <property type="entry name" value="Vaccinia Virus protein VP39"/>
    <property type="match status" value="1"/>
</dbReference>
<dbReference type="InterPro" id="IPR003356">
    <property type="entry name" value="DNA_methylase_A-5"/>
</dbReference>
<dbReference type="InterPro" id="IPR052933">
    <property type="entry name" value="DNA_Protect_Modify"/>
</dbReference>
<keyword evidence="3" id="KW-0489">Methyltransferase</keyword>
<dbReference type="InterPro" id="IPR016843">
    <property type="entry name" value="S-AdoMet-dep_Ade-MeTrfase_prd"/>
</dbReference>
<dbReference type="InterPro" id="IPR048375">
    <property type="entry name" value="YtxK-like_N"/>
</dbReference>
<feature type="domain" description="DNA methylase adenine-specific" evidence="1">
    <location>
        <begin position="100"/>
        <end position="307"/>
    </location>
</feature>
<dbReference type="GO" id="GO:0008170">
    <property type="term" value="F:N-methyltransferase activity"/>
    <property type="evidence" value="ECO:0007669"/>
    <property type="project" value="InterPro"/>
</dbReference>
<protein>
    <submittedName>
        <fullName evidence="3">Adenine-specific DNA methylase</fullName>
    </submittedName>
</protein>
<dbReference type="GO" id="GO:0003677">
    <property type="term" value="F:DNA binding"/>
    <property type="evidence" value="ECO:0007669"/>
    <property type="project" value="InterPro"/>
</dbReference>
<dbReference type="GO" id="GO:0032259">
    <property type="term" value="P:methylation"/>
    <property type="evidence" value="ECO:0007669"/>
    <property type="project" value="UniProtKB-KW"/>
</dbReference>
<dbReference type="OrthoDB" id="9788159at2"/>
<dbReference type="Proteomes" id="UP000051679">
    <property type="component" value="Unassembled WGS sequence"/>
</dbReference>
<dbReference type="RefSeq" id="WP_056976090.1">
    <property type="nucleotide sequence ID" value="NZ_AYYO01000044.1"/>
</dbReference>
<keyword evidence="3" id="KW-0808">Transferase</keyword>
<dbReference type="Pfam" id="PF21106">
    <property type="entry name" value="YtxK_like"/>
    <property type="match status" value="1"/>
</dbReference>
<dbReference type="PIRSF" id="PIRSF026567">
    <property type="entry name" value="Adenine_mtase_bact_prd"/>
    <property type="match status" value="1"/>
</dbReference>
<dbReference type="CDD" id="cd02440">
    <property type="entry name" value="AdoMet_MTases"/>
    <property type="match status" value="1"/>
</dbReference>
<dbReference type="EMBL" id="AYYO01000044">
    <property type="protein sequence ID" value="KRM54749.1"/>
    <property type="molecule type" value="Genomic_DNA"/>
</dbReference>
<dbReference type="InterPro" id="IPR029063">
    <property type="entry name" value="SAM-dependent_MTases_sf"/>
</dbReference>
<gene>
    <name evidence="3" type="ORF">FC18_GL002163</name>
</gene>
<sequence length="336" mass="36397">MANEHMEKLYDVLNQATGLLQKNLKSSMISALVEVGEDFASNEITQEDGLPDANTTAKLTDLLHQVNLAEYSAEEIRQALQLVLVRTIAADQIEPNKQVTPDALASLVSFMVTTMMPKLPAELKIADIAAGTGNLLYAVMNQLHAAKNVAVHGYAVDNDEDQLAVASMSAGLQKADVELFHQDAIEPLQFNNIDVAVSDLPVGYYPVDERAKAFATAAKEGHSYAHHLLLEQAINVLAPGGLGLFYVPSSVFSTDEAKGLTEWLAKTAYFQGLLALPENFFATKSAQKSLLVLQKPGNGAKQATQVLLGTFPDLNDTAAFKQFIADVASWHRDNME</sequence>
<dbReference type="STRING" id="1291052.FC18_GL002163"/>
<dbReference type="Pfam" id="PF02384">
    <property type="entry name" value="N6_Mtase"/>
    <property type="match status" value="1"/>
</dbReference>
<keyword evidence="4" id="KW-1185">Reference proteome</keyword>
<accession>A0A0R1ZIQ9</accession>
<evidence type="ECO:0000313" key="4">
    <source>
        <dbReference type="Proteomes" id="UP000051679"/>
    </source>
</evidence>
<dbReference type="SUPFAM" id="SSF53335">
    <property type="entry name" value="S-adenosyl-L-methionine-dependent methyltransferases"/>
    <property type="match status" value="1"/>
</dbReference>
<feature type="domain" description="YtxK-like N-terminal helical" evidence="2">
    <location>
        <begin position="7"/>
        <end position="86"/>
    </location>
</feature>
<evidence type="ECO:0000313" key="3">
    <source>
        <dbReference type="EMBL" id="KRM54749.1"/>
    </source>
</evidence>
<organism evidence="3 4">
    <name type="scientific">Lacticaseibacillus sharpeae JCM 1186 = DSM 20505</name>
    <dbReference type="NCBI Taxonomy" id="1291052"/>
    <lineage>
        <taxon>Bacteria</taxon>
        <taxon>Bacillati</taxon>
        <taxon>Bacillota</taxon>
        <taxon>Bacilli</taxon>
        <taxon>Lactobacillales</taxon>
        <taxon>Lactobacillaceae</taxon>
        <taxon>Lacticaseibacillus</taxon>
    </lineage>
</organism>
<comment type="caution">
    <text evidence="3">The sequence shown here is derived from an EMBL/GenBank/DDBJ whole genome shotgun (WGS) entry which is preliminary data.</text>
</comment>
<proteinExistence type="predicted"/>
<name>A0A0R1ZIQ9_9LACO</name>
<dbReference type="AlphaFoldDB" id="A0A0R1ZIQ9"/>